<protein>
    <submittedName>
        <fullName evidence="1">Uncharacterized protein</fullName>
    </submittedName>
</protein>
<dbReference type="Proteomes" id="UP001064048">
    <property type="component" value="Chromosome 14"/>
</dbReference>
<dbReference type="EMBL" id="CM046114">
    <property type="protein sequence ID" value="KAI8420118.1"/>
    <property type="molecule type" value="Genomic_DNA"/>
</dbReference>
<keyword evidence="2" id="KW-1185">Reference proteome</keyword>
<organism evidence="1 2">
    <name type="scientific">Choristoneura fumiferana</name>
    <name type="common">Spruce budworm moth</name>
    <name type="synonym">Archips fumiferana</name>
    <dbReference type="NCBI Taxonomy" id="7141"/>
    <lineage>
        <taxon>Eukaryota</taxon>
        <taxon>Metazoa</taxon>
        <taxon>Ecdysozoa</taxon>
        <taxon>Arthropoda</taxon>
        <taxon>Hexapoda</taxon>
        <taxon>Insecta</taxon>
        <taxon>Pterygota</taxon>
        <taxon>Neoptera</taxon>
        <taxon>Endopterygota</taxon>
        <taxon>Lepidoptera</taxon>
        <taxon>Glossata</taxon>
        <taxon>Ditrysia</taxon>
        <taxon>Tortricoidea</taxon>
        <taxon>Tortricidae</taxon>
        <taxon>Tortricinae</taxon>
        <taxon>Choristoneura</taxon>
    </lineage>
</organism>
<name>A0ACC0J7S7_CHOFU</name>
<accession>A0ACC0J7S7</accession>
<sequence>MINSNSEYEKLDWLLDNSPVSTVAGLRHVLANGSLQFPPFPAARYRRDVHAATYRCRVRFSSGFAVLSRNIHIHADPSSKYQRLDDGSLYISAVHAGDRSAFRCRVRDRITGALTPIEQTAMWARARIDGGLLSVRGARREDAGRLVCWLNNTAGGESVHFTLTCKVSGHPIEKLYWVHNGRTVKTNERVRLSDDGLRIHIKSSVKDDQGFYQCFVGNGRDQAYGVAECLVDGSERPRAPANRSRRAPFARSAHSHDVDWNFTGTRESKPELVYWFSEQTLQPGPSVSLKCVAMGHPPPQFTWLLDGFPIPTNSRFVVGQHVTLQDDVVSHLNVSRVTEQDGGEYACVAANSAGKAIHAARVNVYGLPYIREMPKLLAFKTLFLFTDGQTLPLNRRQRVFPNGTMIVEQTQRGEDAGTYTCQAANRQRHAARREVEVQILVPPRWRLEPNDVAVAAGHDVTLQCQADGYPKPTITWKKAVGNTPGEYKDFMFEGSSRVLDNGSLVFERVTKDSEGHYLYTIREQVLDDGLVSELSILQTYRQDTGALTCRASNAYGQDEMLIHLVIQEVPEMPKNIRIIDQQSRSIQISWTQPYAGNSPIINYIVQYKEASEPWPTTPQKVIVPGSVTSANVQNLQPATSYHLRIIAENRLGQSEPSQLVQVTTTEEVPSGPPLDVRVEAKSSTELIVSWEPPQRDLWNGNILGYYVGFQEAYNSRGAGPASPPTTATTMEDVPSLPPGSLSCAALSSQSVRVAWEPPPTRGRNGVLQGYRVTYAPVTDWYGSEDAVTKQISGMHTTLSGLRRYTNYSVTVCAFTAAGDGVRAAPVYCHTEEDVPSAPADIKAAVSSRNKILVSWLPPASPNGVLVGYTLYMSVIEDGREEGTHKRMLSPSTLSHETSRSPPRATHQFWVSASTRLGEGEATRVATVSPSESVPARITSFSRSIVTPWKENISLSCNKVGIPTPTTTWSMNGATLESTLRKNVTSDGTLIISMSQYADSGNYTCAVENVHGRDEVTYGVEVKVPPQPPVLAVVDSYADSLHLQWSDQGDGGSPILGYVINYKREHGDWEELQVEAGTTEHVLPNLWCGTRYQLYITAFNRIGTGLPCDIWRLVSNSVQATERVFSVPGLTPATQYQLRITAHNNAGHAVALYNFTTHSLNGSRSNATSFTNKPGRSYCKCGAILKNLSNLNVV</sequence>
<gene>
    <name evidence="1" type="ORF">MSG28_008700</name>
</gene>
<proteinExistence type="predicted"/>
<evidence type="ECO:0000313" key="1">
    <source>
        <dbReference type="EMBL" id="KAI8420118.1"/>
    </source>
</evidence>
<comment type="caution">
    <text evidence="1">The sequence shown here is derived from an EMBL/GenBank/DDBJ whole genome shotgun (WGS) entry which is preliminary data.</text>
</comment>
<evidence type="ECO:0000313" key="2">
    <source>
        <dbReference type="Proteomes" id="UP001064048"/>
    </source>
</evidence>
<reference evidence="1 2" key="1">
    <citation type="journal article" date="2022" name="Genome Biol. Evol.">
        <title>The Spruce Budworm Genome: Reconstructing the Evolutionary History of Antifreeze Proteins.</title>
        <authorList>
            <person name="Beliveau C."/>
            <person name="Gagne P."/>
            <person name="Picq S."/>
            <person name="Vernygora O."/>
            <person name="Keeling C.I."/>
            <person name="Pinkney K."/>
            <person name="Doucet D."/>
            <person name="Wen F."/>
            <person name="Johnston J.S."/>
            <person name="Maaroufi H."/>
            <person name="Boyle B."/>
            <person name="Laroche J."/>
            <person name="Dewar K."/>
            <person name="Juretic N."/>
            <person name="Blackburn G."/>
            <person name="Nisole A."/>
            <person name="Brunet B."/>
            <person name="Brandao M."/>
            <person name="Lumley L."/>
            <person name="Duan J."/>
            <person name="Quan G."/>
            <person name="Lucarotti C.J."/>
            <person name="Roe A.D."/>
            <person name="Sperling F.A.H."/>
            <person name="Levesque R.C."/>
            <person name="Cusson M."/>
        </authorList>
    </citation>
    <scope>NUCLEOTIDE SEQUENCE [LARGE SCALE GENOMIC DNA]</scope>
    <source>
        <strain evidence="1">Glfc:IPQL:Cfum</strain>
    </source>
</reference>